<dbReference type="SUPFAM" id="SSF50800">
    <property type="entry name" value="PK beta-barrel domain-like"/>
    <property type="match status" value="1"/>
</dbReference>
<gene>
    <name evidence="2" type="ORF">ACFPFW_02305</name>
</gene>
<dbReference type="InterPro" id="IPR005303">
    <property type="entry name" value="MOCOS_middle"/>
</dbReference>
<evidence type="ECO:0000313" key="3">
    <source>
        <dbReference type="Proteomes" id="UP001595796"/>
    </source>
</evidence>
<feature type="domain" description="MOSC" evidence="1">
    <location>
        <begin position="105"/>
        <end position="250"/>
    </location>
</feature>
<protein>
    <submittedName>
        <fullName evidence="2">MOSC domain-containing protein</fullName>
    </submittedName>
</protein>
<keyword evidence="3" id="KW-1185">Reference proteome</keyword>
<reference evidence="3" key="1">
    <citation type="journal article" date="2019" name="Int. J. Syst. Evol. Microbiol.">
        <title>The Global Catalogue of Microorganisms (GCM) 10K type strain sequencing project: providing services to taxonomists for standard genome sequencing and annotation.</title>
        <authorList>
            <consortium name="The Broad Institute Genomics Platform"/>
            <consortium name="The Broad Institute Genome Sequencing Center for Infectious Disease"/>
            <person name="Wu L."/>
            <person name="Ma J."/>
        </authorList>
    </citation>
    <scope>NUCLEOTIDE SEQUENCE [LARGE SCALE GENOMIC DNA]</scope>
    <source>
        <strain evidence="3">CGMCC 1.16444</strain>
    </source>
</reference>
<dbReference type="Gene3D" id="2.40.33.20">
    <property type="entry name" value="PK beta-barrel domain-like"/>
    <property type="match status" value="1"/>
</dbReference>
<organism evidence="2 3">
    <name type="scientific">Flaviflagellibacter deserti</name>
    <dbReference type="NCBI Taxonomy" id="2267266"/>
    <lineage>
        <taxon>Bacteria</taxon>
        <taxon>Pseudomonadati</taxon>
        <taxon>Pseudomonadota</taxon>
        <taxon>Alphaproteobacteria</taxon>
        <taxon>Hyphomicrobiales</taxon>
        <taxon>Flaviflagellibacter</taxon>
    </lineage>
</organism>
<proteinExistence type="predicted"/>
<sequence>MHVEEIYRYPVKGLSPDPLQSVDVLPGETLPADRKYAVENGPSGFEPDAPSWFPKIKFLCWMKNPKLARLHASFDETAGTVTISGGNGTITADLDEEAGRVAIETYLADYMAEEQRGPLKVLSTPGHSFSDVPNRVISFINLESAADLGRILGTEVDPIRFRGNVHLSGLRAWEEATWVGRTFQVGDQATFTVRKTIQRCLATHVDPARGVRDLDIMGTIRANRGDMDCGIYAEVVTAGTMKAGDVVRLLD</sequence>
<dbReference type="Pfam" id="PF03473">
    <property type="entry name" value="MOSC"/>
    <property type="match status" value="1"/>
</dbReference>
<dbReference type="Proteomes" id="UP001595796">
    <property type="component" value="Unassembled WGS sequence"/>
</dbReference>
<dbReference type="RefSeq" id="WP_114957276.1">
    <property type="nucleotide sequence ID" value="NZ_JBHSJF010000002.1"/>
</dbReference>
<dbReference type="EMBL" id="JBHSJF010000002">
    <property type="protein sequence ID" value="MFC5066847.1"/>
    <property type="molecule type" value="Genomic_DNA"/>
</dbReference>
<comment type="caution">
    <text evidence="2">The sequence shown here is derived from an EMBL/GenBank/DDBJ whole genome shotgun (WGS) entry which is preliminary data.</text>
</comment>
<evidence type="ECO:0000259" key="1">
    <source>
        <dbReference type="PROSITE" id="PS51340"/>
    </source>
</evidence>
<evidence type="ECO:0000313" key="2">
    <source>
        <dbReference type="EMBL" id="MFC5066847.1"/>
    </source>
</evidence>
<dbReference type="InterPro" id="IPR005302">
    <property type="entry name" value="MoCF_Sase_C"/>
</dbReference>
<accession>A0ABV9YXM7</accession>
<dbReference type="PROSITE" id="PS51340">
    <property type="entry name" value="MOSC"/>
    <property type="match status" value="1"/>
</dbReference>
<dbReference type="Pfam" id="PF03476">
    <property type="entry name" value="MOSC_N"/>
    <property type="match status" value="1"/>
</dbReference>
<name>A0ABV9YXM7_9HYPH</name>
<dbReference type="InterPro" id="IPR011037">
    <property type="entry name" value="Pyrv_Knase-like_insert_dom_sf"/>
</dbReference>